<name>A0A0P6YMH0_9CHLR</name>
<keyword evidence="3" id="KW-1185">Reference proteome</keyword>
<dbReference type="InterPro" id="IPR016181">
    <property type="entry name" value="Acyl_CoA_acyltransferase"/>
</dbReference>
<evidence type="ECO:0000313" key="2">
    <source>
        <dbReference type="EMBL" id="KPL83934.1"/>
    </source>
</evidence>
<accession>A0A0P6YMH0</accession>
<evidence type="ECO:0000313" key="3">
    <source>
        <dbReference type="Proteomes" id="UP000050544"/>
    </source>
</evidence>
<sequence>MRKVEVLAMKWILHTQFPEYLKDAWNTLLEEAITNVPFLRYEYLAAWWETRGGGEWPRAQLALVTAHEQERLIGVAPLFFVPEPQGRPTLLFLGSVEISDYLDFIVRPADLERFVDGLWVFLTQELPFEWQALDLYNLIETSPTLSVLNTWSPQHHLTLQVERLQPSPYIPLPGDWEAYLASLDKKQRHEIRRKLRRAEGHTSMVCWYCAGENVEAEVEAFLDLMAQDEDKAAFLTPVMRQTLRRIALAAAAHGYLQLAFLEIGKEKAAAYFNFDYHGRVYVYNTGFNRRFNDLSPGWVLLSYLLQWANQNGRKEFDFMRGDEAYKYRFGAINRYVVRVTLLRQPASASALGAASTSVQE</sequence>
<feature type="domain" description="BioF2-like acetyltransferase" evidence="1">
    <location>
        <begin position="185"/>
        <end position="326"/>
    </location>
</feature>
<proteinExistence type="predicted"/>
<dbReference type="SUPFAM" id="SSF55729">
    <property type="entry name" value="Acyl-CoA N-acyltransferases (Nat)"/>
    <property type="match status" value="1"/>
</dbReference>
<dbReference type="Gene3D" id="3.40.630.30">
    <property type="match status" value="1"/>
</dbReference>
<comment type="caution">
    <text evidence="2">The sequence shown here is derived from an EMBL/GenBank/DDBJ whole genome shotgun (WGS) entry which is preliminary data.</text>
</comment>
<organism evidence="2 3">
    <name type="scientific">Thermanaerothrix daxensis</name>
    <dbReference type="NCBI Taxonomy" id="869279"/>
    <lineage>
        <taxon>Bacteria</taxon>
        <taxon>Bacillati</taxon>
        <taxon>Chloroflexota</taxon>
        <taxon>Anaerolineae</taxon>
        <taxon>Anaerolineales</taxon>
        <taxon>Anaerolineaceae</taxon>
        <taxon>Thermanaerothrix</taxon>
    </lineage>
</organism>
<dbReference type="AlphaFoldDB" id="A0A0P6YMH0"/>
<protein>
    <recommendedName>
        <fullName evidence="1">BioF2-like acetyltransferase domain-containing protein</fullName>
    </recommendedName>
</protein>
<evidence type="ECO:0000259" key="1">
    <source>
        <dbReference type="Pfam" id="PF13480"/>
    </source>
</evidence>
<dbReference type="Pfam" id="PF13480">
    <property type="entry name" value="Acetyltransf_6"/>
    <property type="match status" value="1"/>
</dbReference>
<reference evidence="2 3" key="1">
    <citation type="submission" date="2015-07" db="EMBL/GenBank/DDBJ databases">
        <title>Whole genome sequence of Thermanaerothrix daxensis DSM 23592.</title>
        <authorList>
            <person name="Hemp J."/>
            <person name="Ward L.M."/>
            <person name="Pace L.A."/>
            <person name="Fischer W.W."/>
        </authorList>
    </citation>
    <scope>NUCLEOTIDE SEQUENCE [LARGE SCALE GENOMIC DNA]</scope>
    <source>
        <strain evidence="2 3">GNS-1</strain>
    </source>
</reference>
<gene>
    <name evidence="2" type="ORF">SE15_01605</name>
</gene>
<dbReference type="EMBL" id="LGKO01000002">
    <property type="protein sequence ID" value="KPL83934.1"/>
    <property type="molecule type" value="Genomic_DNA"/>
</dbReference>
<dbReference type="InterPro" id="IPR038740">
    <property type="entry name" value="BioF2-like_GNAT_dom"/>
</dbReference>
<dbReference type="Proteomes" id="UP000050544">
    <property type="component" value="Unassembled WGS sequence"/>
</dbReference>
<dbReference type="STRING" id="869279.SE15_01605"/>